<keyword evidence="1" id="KW-0812">Transmembrane</keyword>
<organism evidence="2 3">
    <name type="scientific">Clostridium beijerinckii</name>
    <name type="common">Clostridium MP</name>
    <dbReference type="NCBI Taxonomy" id="1520"/>
    <lineage>
        <taxon>Bacteria</taxon>
        <taxon>Bacillati</taxon>
        <taxon>Bacillota</taxon>
        <taxon>Clostridia</taxon>
        <taxon>Eubacteriales</taxon>
        <taxon>Clostridiaceae</taxon>
        <taxon>Clostridium</taxon>
    </lineage>
</organism>
<dbReference type="Proteomes" id="UP000031866">
    <property type="component" value="Chromosome"/>
</dbReference>
<dbReference type="OrthoDB" id="138672at2"/>
<keyword evidence="1" id="KW-0472">Membrane</keyword>
<feature type="transmembrane region" description="Helical" evidence="1">
    <location>
        <begin position="413"/>
        <end position="437"/>
    </location>
</feature>
<dbReference type="KEGG" id="cbei:LF65_01731"/>
<feature type="transmembrane region" description="Helical" evidence="1">
    <location>
        <begin position="328"/>
        <end position="348"/>
    </location>
</feature>
<evidence type="ECO:0000313" key="2">
    <source>
        <dbReference type="EMBL" id="AJG98334.1"/>
    </source>
</evidence>
<dbReference type="EMBL" id="CP010086">
    <property type="protein sequence ID" value="AJG98334.1"/>
    <property type="molecule type" value="Genomic_DNA"/>
</dbReference>
<name>A0A0B5Q826_CLOBE</name>
<dbReference type="InterPro" id="IPR031599">
    <property type="entry name" value="ABC_tran_2"/>
</dbReference>
<feature type="transmembrane region" description="Helical" evidence="1">
    <location>
        <begin position="443"/>
        <end position="466"/>
    </location>
</feature>
<feature type="transmembrane region" description="Helical" evidence="1">
    <location>
        <begin position="29"/>
        <end position="50"/>
    </location>
</feature>
<proteinExistence type="predicted"/>
<feature type="transmembrane region" description="Helical" evidence="1">
    <location>
        <begin position="486"/>
        <end position="508"/>
    </location>
</feature>
<evidence type="ECO:0000256" key="1">
    <source>
        <dbReference type="SAM" id="Phobius"/>
    </source>
</evidence>
<feature type="transmembrane region" description="Helical" evidence="1">
    <location>
        <begin position="514"/>
        <end position="535"/>
    </location>
</feature>
<dbReference type="STRING" id="1520.LF65_01731"/>
<sequence length="545" mass="61011">MNRLKIITKYFIRNAFEEMFASSKKMKPVFAVMLMIFIVVMLSMPFTVIISEGYGPLHAMKQEGILLSIILSIGESVSFIFGMYTIINILYFSNDIEVILPLPFKSSEIVFGKFMAVLINMYVYTSMLILPLIVYGFVSKASFLYYLYGIIVLLITPIIPMVLASLICMILMRFTSLSKHKDAFRVFTGCASLILIVGFNIFTSSSGRSTNSQQMIQRFSDGNNSAMSTLNDIFITSRFSSNGLLYNNDIRGLLNILMSLCLSLIIFIIYYYIGGKLYLKGVIGISETYSKRENILENGKADKIIKENSKLKALIIKDIKILFRTPQFFINCIAMMFYMPAVMGVAFFSGGKLSEYRYLLNSSPKWNAITIAIAFVGGTVCIMSGGAGASALSREGKDFIVSKYIPVEYKTQLYSKILSSLFINEFGMVIVVLGLLLVNVSPIIILLGTISSFGSILMVTLLGLYIDFKSPKLEWENEKAMFKNNYIPLLIMLIIFILGAGLVVVAIILRNYVIVFGICIIISLVGSSLLYKGLLKNAYKIYNEK</sequence>
<feature type="transmembrane region" description="Helical" evidence="1">
    <location>
        <begin position="183"/>
        <end position="202"/>
    </location>
</feature>
<feature type="transmembrane region" description="Helical" evidence="1">
    <location>
        <begin position="65"/>
        <end position="93"/>
    </location>
</feature>
<keyword evidence="1" id="KW-1133">Transmembrane helix</keyword>
<accession>A0A0B5Q826</accession>
<dbReference type="RefSeq" id="WP_041895668.1">
    <property type="nucleotide sequence ID" value="NZ_CP010086.2"/>
</dbReference>
<evidence type="ECO:0000313" key="3">
    <source>
        <dbReference type="Proteomes" id="UP000031866"/>
    </source>
</evidence>
<feature type="transmembrane region" description="Helical" evidence="1">
    <location>
        <begin position="252"/>
        <end position="273"/>
    </location>
</feature>
<feature type="transmembrane region" description="Helical" evidence="1">
    <location>
        <begin position="114"/>
        <end position="137"/>
    </location>
</feature>
<dbReference type="AlphaFoldDB" id="A0A0B5Q826"/>
<gene>
    <name evidence="2" type="ORF">LF65_01731</name>
</gene>
<dbReference type="Pfam" id="PF16949">
    <property type="entry name" value="ABC_tran_2"/>
    <property type="match status" value="1"/>
</dbReference>
<protein>
    <submittedName>
        <fullName evidence="2">Uncharacterized protein</fullName>
    </submittedName>
</protein>
<reference evidence="3" key="1">
    <citation type="submission" date="2014-12" db="EMBL/GenBank/DDBJ databases">
        <title>Genome sequence of Clostridium beijerinckii strain 59B.</title>
        <authorList>
            <person name="Little G.T."/>
            <person name="Minton N.P."/>
        </authorList>
    </citation>
    <scope>NUCLEOTIDE SEQUENCE [LARGE SCALE GENOMIC DNA]</scope>
    <source>
        <strain evidence="3">59B</strain>
    </source>
</reference>
<feature type="transmembrane region" description="Helical" evidence="1">
    <location>
        <begin position="368"/>
        <end position="392"/>
    </location>
</feature>
<feature type="transmembrane region" description="Helical" evidence="1">
    <location>
        <begin position="143"/>
        <end position="171"/>
    </location>
</feature>